<evidence type="ECO:0000256" key="3">
    <source>
        <dbReference type="ARBA" id="ARBA00007282"/>
    </source>
</evidence>
<evidence type="ECO:0000256" key="8">
    <source>
        <dbReference type="SAM" id="Phobius"/>
    </source>
</evidence>
<dbReference type="InterPro" id="IPR044851">
    <property type="entry name" value="Wax_synthase"/>
</dbReference>
<keyword evidence="6 8" id="KW-1133">Transmembrane helix</keyword>
<evidence type="ECO:0000256" key="2">
    <source>
        <dbReference type="ARBA" id="ARBA00005179"/>
    </source>
</evidence>
<feature type="domain" description="Wax synthase" evidence="9">
    <location>
        <begin position="200"/>
        <end position="231"/>
    </location>
</feature>
<dbReference type="PANTHER" id="PTHR31595">
    <property type="entry name" value="LONG-CHAIN-ALCOHOL O-FATTY-ACYLTRANSFERASE 3-RELATED"/>
    <property type="match status" value="1"/>
</dbReference>
<keyword evidence="7 8" id="KW-0472">Membrane</keyword>
<gene>
    <name evidence="10" type="ORF">INT48_005862</name>
</gene>
<evidence type="ECO:0000313" key="10">
    <source>
        <dbReference type="EMBL" id="KAG2233118.1"/>
    </source>
</evidence>
<dbReference type="EMBL" id="JAEPRE010000089">
    <property type="protein sequence ID" value="KAG2233118.1"/>
    <property type="molecule type" value="Genomic_DNA"/>
</dbReference>
<evidence type="ECO:0000256" key="6">
    <source>
        <dbReference type="ARBA" id="ARBA00022989"/>
    </source>
</evidence>
<evidence type="ECO:0000259" key="9">
    <source>
        <dbReference type="Pfam" id="PF13813"/>
    </source>
</evidence>
<keyword evidence="11" id="KW-1185">Reference proteome</keyword>
<keyword evidence="5 8" id="KW-0812">Transmembrane</keyword>
<dbReference type="Pfam" id="PF13813">
    <property type="entry name" value="MBOAT_2"/>
    <property type="match status" value="1"/>
</dbReference>
<dbReference type="PANTHER" id="PTHR31595:SF57">
    <property type="entry name" value="OS04G0481900 PROTEIN"/>
    <property type="match status" value="1"/>
</dbReference>
<dbReference type="InterPro" id="IPR032805">
    <property type="entry name" value="Wax_synthase_dom"/>
</dbReference>
<comment type="caution">
    <text evidence="10">The sequence shown here is derived from an EMBL/GenBank/DDBJ whole genome shotgun (WGS) entry which is preliminary data.</text>
</comment>
<accession>A0A8H7SRH7</accession>
<evidence type="ECO:0000256" key="5">
    <source>
        <dbReference type="ARBA" id="ARBA00022692"/>
    </source>
</evidence>
<evidence type="ECO:0000256" key="1">
    <source>
        <dbReference type="ARBA" id="ARBA00004141"/>
    </source>
</evidence>
<organism evidence="10 11">
    <name type="scientific">Thamnidium elegans</name>
    <dbReference type="NCBI Taxonomy" id="101142"/>
    <lineage>
        <taxon>Eukaryota</taxon>
        <taxon>Fungi</taxon>
        <taxon>Fungi incertae sedis</taxon>
        <taxon>Mucoromycota</taxon>
        <taxon>Mucoromycotina</taxon>
        <taxon>Mucoromycetes</taxon>
        <taxon>Mucorales</taxon>
        <taxon>Mucorineae</taxon>
        <taxon>Mucoraceae</taxon>
        <taxon>Thamnidium</taxon>
    </lineage>
</organism>
<feature type="transmembrane region" description="Helical" evidence="8">
    <location>
        <begin position="155"/>
        <end position="174"/>
    </location>
</feature>
<dbReference type="AlphaFoldDB" id="A0A8H7SRH7"/>
<feature type="transmembrane region" description="Helical" evidence="8">
    <location>
        <begin position="127"/>
        <end position="149"/>
    </location>
</feature>
<evidence type="ECO:0000256" key="7">
    <source>
        <dbReference type="ARBA" id="ARBA00023136"/>
    </source>
</evidence>
<reference evidence="10" key="1">
    <citation type="submission" date="2021-01" db="EMBL/GenBank/DDBJ databases">
        <title>Metabolic potential, ecology and presence of endohyphal bacteria is reflected in genomic diversity of Mucoromycotina.</title>
        <authorList>
            <person name="Muszewska A."/>
            <person name="Okrasinska A."/>
            <person name="Steczkiewicz K."/>
            <person name="Drgas O."/>
            <person name="Orlowska M."/>
            <person name="Perlinska-Lenart U."/>
            <person name="Aleksandrzak-Piekarczyk T."/>
            <person name="Szatraj K."/>
            <person name="Zielenkiewicz U."/>
            <person name="Pilsyk S."/>
            <person name="Malc E."/>
            <person name="Mieczkowski P."/>
            <person name="Kruszewska J.S."/>
            <person name="Biernat P."/>
            <person name="Pawlowska J."/>
        </authorList>
    </citation>
    <scope>NUCLEOTIDE SEQUENCE</scope>
    <source>
        <strain evidence="10">WA0000018081</strain>
    </source>
</reference>
<protein>
    <recommendedName>
        <fullName evidence="9">Wax synthase domain-containing protein</fullName>
    </recommendedName>
</protein>
<dbReference type="GO" id="GO:0006629">
    <property type="term" value="P:lipid metabolic process"/>
    <property type="evidence" value="ECO:0007669"/>
    <property type="project" value="InterPro"/>
</dbReference>
<evidence type="ECO:0000313" key="11">
    <source>
        <dbReference type="Proteomes" id="UP000613177"/>
    </source>
</evidence>
<dbReference type="GO" id="GO:0008374">
    <property type="term" value="F:O-acyltransferase activity"/>
    <property type="evidence" value="ECO:0007669"/>
    <property type="project" value="InterPro"/>
</dbReference>
<feature type="transmembrane region" description="Helical" evidence="8">
    <location>
        <begin position="54"/>
        <end position="72"/>
    </location>
</feature>
<proteinExistence type="inferred from homology"/>
<comment type="similarity">
    <text evidence="3">Belongs to the wax synthase family.</text>
</comment>
<evidence type="ECO:0000256" key="4">
    <source>
        <dbReference type="ARBA" id="ARBA00022679"/>
    </source>
</evidence>
<name>A0A8H7SRH7_9FUNG</name>
<comment type="subcellular location">
    <subcellularLocation>
        <location evidence="1">Membrane</location>
        <topology evidence="1">Multi-pass membrane protein</topology>
    </subcellularLocation>
</comment>
<dbReference type="Proteomes" id="UP000613177">
    <property type="component" value="Unassembled WGS sequence"/>
</dbReference>
<comment type="pathway">
    <text evidence="2">Secondary metabolite biosynthesis.</text>
</comment>
<sequence length="238" mass="27631">MSDPSKPLINIPVPVLVDYYLYCRTSIPYQKYKTWYTLFHILLPFLIGPSNHGFTTPFIAAPWFVASVGAFCSQKYKDRQIKDETIKSPQSFLSWLKSIGIEGFTQKSDQQPNGTTLTYNQVRMEGLIRFIGVIFVMTMGSIFLTPFLLEDYNDFFTFPWYSTQCIYYGFLMGLKSYTLMISNDILSSIIQIVTGYRVLPVFNKPFLATSPKDFWGNRWNLMVRHLLRKQVYAGRFNA</sequence>
<keyword evidence="4" id="KW-0808">Transferase</keyword>